<dbReference type="PANTHER" id="PTHR47706">
    <property type="entry name" value="NMRA-LIKE FAMILY PROTEIN"/>
    <property type="match status" value="1"/>
</dbReference>
<sequence length="332" mass="36678">MGVVAVAGGTGNMGRTIVEALVASKKHKTLVLSRKVGDIFIFISYTVSYYLQSNPELEKELGAPIIAVDYDDIKAVTEILEQNNVDTVISAIMMMPGPAGEPREIQLIRAADLSKTTKRMILSDYGLPHSEGHAELLPSVIYKQKAQDELKNVKDLETTRIINGQFMDYWGIPGVKSPFGPFPIAIDIANDTAAIPGDGNTPVIMTHTSDIGKYVAASLDLEKWEPTHYITSDKVTFNEMLSYAEEAKGTKFSVTYDSLESLKQGHMTELPGQAANYGHIPKEVLQKLLITFNIWYAEGVFNYETGTTLNDKFPDIKALTAKELINRAWKND</sequence>
<keyword evidence="6" id="KW-1185">Reference proteome</keyword>
<comment type="similarity">
    <text evidence="1">Belongs to the NmrA-type oxidoreductase family. Isoflavone reductase subfamily.</text>
</comment>
<dbReference type="EMBL" id="CABFNS010000809">
    <property type="protein sequence ID" value="VUC29744.1"/>
    <property type="molecule type" value="Genomic_DNA"/>
</dbReference>
<organism evidence="5 6">
    <name type="scientific">Bionectria ochroleuca</name>
    <name type="common">Gliocladium roseum</name>
    <dbReference type="NCBI Taxonomy" id="29856"/>
    <lineage>
        <taxon>Eukaryota</taxon>
        <taxon>Fungi</taxon>
        <taxon>Dikarya</taxon>
        <taxon>Ascomycota</taxon>
        <taxon>Pezizomycotina</taxon>
        <taxon>Sordariomycetes</taxon>
        <taxon>Hypocreomycetidae</taxon>
        <taxon>Hypocreales</taxon>
        <taxon>Bionectriaceae</taxon>
        <taxon>Clonostachys</taxon>
    </lineage>
</organism>
<name>A0ABY6UFH5_BIOOC</name>
<evidence type="ECO:0000256" key="3">
    <source>
        <dbReference type="ARBA" id="ARBA00023002"/>
    </source>
</evidence>
<accession>A0ABY6UFH5</accession>
<dbReference type="Gene3D" id="3.40.50.720">
    <property type="entry name" value="NAD(P)-binding Rossmann-like Domain"/>
    <property type="match status" value="1"/>
</dbReference>
<proteinExistence type="inferred from homology"/>
<dbReference type="InterPro" id="IPR051609">
    <property type="entry name" value="NmrA/Isoflavone_reductase-like"/>
</dbReference>
<evidence type="ECO:0000313" key="6">
    <source>
        <dbReference type="Proteomes" id="UP000766486"/>
    </source>
</evidence>
<dbReference type="Gene3D" id="3.90.25.10">
    <property type="entry name" value="UDP-galactose 4-epimerase, domain 1"/>
    <property type="match status" value="1"/>
</dbReference>
<keyword evidence="2" id="KW-0521">NADP</keyword>
<dbReference type="Proteomes" id="UP000766486">
    <property type="component" value="Unassembled WGS sequence"/>
</dbReference>
<protein>
    <recommendedName>
        <fullName evidence="4">NmrA-like domain-containing protein</fullName>
    </recommendedName>
</protein>
<evidence type="ECO:0000259" key="4">
    <source>
        <dbReference type="Pfam" id="PF05368"/>
    </source>
</evidence>
<reference evidence="5 6" key="1">
    <citation type="submission" date="2019-06" db="EMBL/GenBank/DDBJ databases">
        <authorList>
            <person name="Broberg M."/>
        </authorList>
    </citation>
    <scope>NUCLEOTIDE SEQUENCE [LARGE SCALE GENOMIC DNA]</scope>
</reference>
<dbReference type="PANTHER" id="PTHR47706:SF4">
    <property type="entry name" value="NMRA-LIKE DOMAIN-CONTAINING PROTEIN"/>
    <property type="match status" value="1"/>
</dbReference>
<dbReference type="SUPFAM" id="SSF51735">
    <property type="entry name" value="NAD(P)-binding Rossmann-fold domains"/>
    <property type="match status" value="1"/>
</dbReference>
<keyword evidence="3" id="KW-0560">Oxidoreductase</keyword>
<comment type="caution">
    <text evidence="5">The sequence shown here is derived from an EMBL/GenBank/DDBJ whole genome shotgun (WGS) entry which is preliminary data.</text>
</comment>
<dbReference type="InterPro" id="IPR008030">
    <property type="entry name" value="NmrA-like"/>
</dbReference>
<evidence type="ECO:0000256" key="1">
    <source>
        <dbReference type="ARBA" id="ARBA00005725"/>
    </source>
</evidence>
<feature type="domain" description="NmrA-like" evidence="4">
    <location>
        <begin position="3"/>
        <end position="280"/>
    </location>
</feature>
<gene>
    <name evidence="5" type="ORF">CLO192961_LOCUS266464</name>
</gene>
<dbReference type="Pfam" id="PF05368">
    <property type="entry name" value="NmrA"/>
    <property type="match status" value="1"/>
</dbReference>
<evidence type="ECO:0000313" key="5">
    <source>
        <dbReference type="EMBL" id="VUC29744.1"/>
    </source>
</evidence>
<dbReference type="InterPro" id="IPR036291">
    <property type="entry name" value="NAD(P)-bd_dom_sf"/>
</dbReference>
<evidence type="ECO:0000256" key="2">
    <source>
        <dbReference type="ARBA" id="ARBA00022857"/>
    </source>
</evidence>